<evidence type="ECO:0000313" key="2">
    <source>
        <dbReference type="Proteomes" id="UP000324222"/>
    </source>
</evidence>
<protein>
    <submittedName>
        <fullName evidence="1">Uncharacterized protein</fullName>
    </submittedName>
</protein>
<comment type="caution">
    <text evidence="1">The sequence shown here is derived from an EMBL/GenBank/DDBJ whole genome shotgun (WGS) entry which is preliminary data.</text>
</comment>
<accession>A0A5B7IM21</accession>
<sequence length="61" mass="6678">MEFLKTLTTFTKIVKHPLNPKIRKLSCPPAHYHFFPSPSIAAVLTTITTTTSTTTTATTTA</sequence>
<organism evidence="1 2">
    <name type="scientific">Portunus trituberculatus</name>
    <name type="common">Swimming crab</name>
    <name type="synonym">Neptunus trituberculatus</name>
    <dbReference type="NCBI Taxonomy" id="210409"/>
    <lineage>
        <taxon>Eukaryota</taxon>
        <taxon>Metazoa</taxon>
        <taxon>Ecdysozoa</taxon>
        <taxon>Arthropoda</taxon>
        <taxon>Crustacea</taxon>
        <taxon>Multicrustacea</taxon>
        <taxon>Malacostraca</taxon>
        <taxon>Eumalacostraca</taxon>
        <taxon>Eucarida</taxon>
        <taxon>Decapoda</taxon>
        <taxon>Pleocyemata</taxon>
        <taxon>Brachyura</taxon>
        <taxon>Eubrachyura</taxon>
        <taxon>Portunoidea</taxon>
        <taxon>Portunidae</taxon>
        <taxon>Portuninae</taxon>
        <taxon>Portunus</taxon>
    </lineage>
</organism>
<dbReference type="Proteomes" id="UP000324222">
    <property type="component" value="Unassembled WGS sequence"/>
</dbReference>
<dbReference type="AlphaFoldDB" id="A0A5B7IM21"/>
<gene>
    <name evidence="1" type="ORF">E2C01_078215</name>
</gene>
<name>A0A5B7IM21_PORTR</name>
<keyword evidence="2" id="KW-1185">Reference proteome</keyword>
<proteinExistence type="predicted"/>
<reference evidence="1 2" key="1">
    <citation type="submission" date="2019-05" db="EMBL/GenBank/DDBJ databases">
        <title>Another draft genome of Portunus trituberculatus and its Hox gene families provides insights of decapod evolution.</title>
        <authorList>
            <person name="Jeong J.-H."/>
            <person name="Song I."/>
            <person name="Kim S."/>
            <person name="Choi T."/>
            <person name="Kim D."/>
            <person name="Ryu S."/>
            <person name="Kim W."/>
        </authorList>
    </citation>
    <scope>NUCLEOTIDE SEQUENCE [LARGE SCALE GENOMIC DNA]</scope>
    <source>
        <tissue evidence="1">Muscle</tissue>
    </source>
</reference>
<evidence type="ECO:0000313" key="1">
    <source>
        <dbReference type="EMBL" id="MPC83503.1"/>
    </source>
</evidence>
<dbReference type="EMBL" id="VSRR010062700">
    <property type="protein sequence ID" value="MPC83503.1"/>
    <property type="molecule type" value="Genomic_DNA"/>
</dbReference>